<dbReference type="Proteomes" id="UP000288859">
    <property type="component" value="Unassembled WGS sequence"/>
</dbReference>
<protein>
    <recommendedName>
        <fullName evidence="2">F-box domain-containing protein</fullName>
    </recommendedName>
</protein>
<dbReference type="Pfam" id="PF12937">
    <property type="entry name" value="F-box-like"/>
    <property type="match status" value="1"/>
</dbReference>
<dbReference type="InterPro" id="IPR001810">
    <property type="entry name" value="F-box_dom"/>
</dbReference>
<feature type="region of interest" description="Disordered" evidence="1">
    <location>
        <begin position="1"/>
        <end position="97"/>
    </location>
</feature>
<gene>
    <name evidence="3" type="ORF">B0A52_09969</name>
</gene>
<evidence type="ECO:0000313" key="4">
    <source>
        <dbReference type="Proteomes" id="UP000288859"/>
    </source>
</evidence>
<dbReference type="SUPFAM" id="SSF81383">
    <property type="entry name" value="F-box domain"/>
    <property type="match status" value="1"/>
</dbReference>
<dbReference type="EMBL" id="NAJM01000063">
    <property type="protein sequence ID" value="RVX66361.1"/>
    <property type="molecule type" value="Genomic_DNA"/>
</dbReference>
<accession>A0A438MRT8</accession>
<sequence length="1081" mass="121032">MAQSHQSGFSLFPLPPTPPANKQRAVRLWRDQQQQAIEALPQVEDEMMEDSHEKTQSRLRPAPLRLRKRRSAQQKHTSAKPTLRVVNPDPKTPDQSVVDLTAQPEPAAAPAQPLSFPVPGFIPPTPLSSPSLGNDDLTPWPTFVTEDDPLRSTQSAPPLLKRKSYRNSQWIDPNGQVDRKKLSIYLTKALDSSFQVIDTVDSDDLFQTPALRSPRPESNYGWCKKTLGGEPEGLKITTSEPAKRALSYYEDVAPQFAASKSRAQVPTLPSSYSASRCECPPGVLLCKTCSSQEFENFRRRQSEHKPNPSVSSTKCLLAVPRARFRTTLTNLDESPSASSPPELMFDSDEGEDSDWSVPSSPDRSETPIPAMQETPTPAPRPAAAFARPNAVSRPNVPSFSLPFSHGRQIRPRIYQAESNRTSARHTFSSSPSSTVPTLASISTISTFAFDFSNTDTQTEYDPFDESYEHGEIRTYEPVQKAKPVLVHCRGPSPVTIKYGNATSFRSRGQHSADSGPVLGQRRVPHQSKMILSNSKFPDDPKLYGTVGTTASQLTNTTPSLPNEVLQLIVQNLEKVDLKNARLACKTLASMAEPILFRELVLVPYQDCLEEFIHFDKSGVTRHTTTLIYDTRWRFLSRTLRKPPGRLATDMLLDDLDFVGFRNRGDQALEILFLVSCLQALPALRSIRTLELDIPLQSRHGTTLAPSYFTRLLGTAQTTATVPWDRRTKLLGYSGSMVALLALSASRKPITNLHMMGVDSELFHYGVSSDDSRELGLLSNLLSRVTVLDLSFKFCMAGDMEENLDRIASILRLARNLRVLHIQFPDRDPRIAYHNPDGYSCLSSLVRDLNYDLCVTPRFPKLEHLSLGSMVCQEEELLALVQGVQKTLKTLSLSTIVLQPGTSDQVSCWVRFFKELRKCKIPDVQVGGLLYNWDADEVPSQRWAVKKSLSEPTSLKSRLQRWVTAKIDGECPLNPLAVRKYEEGDTPRAEDSDQQPRLGDSSWTVINDIAEVSTYFEEEGLAPTAPFADARSETRSLHLESIYDEEHYSESEYGFPLYPYLMDELEEGYDSEFEEHEGVLYF</sequence>
<reference evidence="3 4" key="1">
    <citation type="submission" date="2017-03" db="EMBL/GenBank/DDBJ databases">
        <title>Genomes of endolithic fungi from Antarctica.</title>
        <authorList>
            <person name="Coleine C."/>
            <person name="Masonjones S."/>
            <person name="Stajich J.E."/>
        </authorList>
    </citation>
    <scope>NUCLEOTIDE SEQUENCE [LARGE SCALE GENOMIC DNA]</scope>
    <source>
        <strain evidence="3 4">CCFEE 6314</strain>
    </source>
</reference>
<name>A0A438MRT8_EXOME</name>
<comment type="caution">
    <text evidence="3">The sequence shown here is derived from an EMBL/GenBank/DDBJ whole genome shotgun (WGS) entry which is preliminary data.</text>
</comment>
<feature type="region of interest" description="Disordered" evidence="1">
    <location>
        <begin position="328"/>
        <end position="383"/>
    </location>
</feature>
<evidence type="ECO:0000259" key="2">
    <source>
        <dbReference type="PROSITE" id="PS50181"/>
    </source>
</evidence>
<feature type="compositionally biased region" description="Polar residues" evidence="1">
    <location>
        <begin position="328"/>
        <end position="339"/>
    </location>
</feature>
<dbReference type="OrthoDB" id="4118242at2759"/>
<dbReference type="VEuPathDB" id="FungiDB:PV10_07759"/>
<dbReference type="InterPro" id="IPR036047">
    <property type="entry name" value="F-box-like_dom_sf"/>
</dbReference>
<feature type="compositionally biased region" description="Acidic residues" evidence="1">
    <location>
        <begin position="345"/>
        <end position="354"/>
    </location>
</feature>
<dbReference type="AlphaFoldDB" id="A0A438MRT8"/>
<evidence type="ECO:0000256" key="1">
    <source>
        <dbReference type="SAM" id="MobiDB-lite"/>
    </source>
</evidence>
<evidence type="ECO:0000313" key="3">
    <source>
        <dbReference type="EMBL" id="RVX66361.1"/>
    </source>
</evidence>
<proteinExistence type="predicted"/>
<organism evidence="3 4">
    <name type="scientific">Exophiala mesophila</name>
    <name type="common">Black yeast-like fungus</name>
    <dbReference type="NCBI Taxonomy" id="212818"/>
    <lineage>
        <taxon>Eukaryota</taxon>
        <taxon>Fungi</taxon>
        <taxon>Dikarya</taxon>
        <taxon>Ascomycota</taxon>
        <taxon>Pezizomycotina</taxon>
        <taxon>Eurotiomycetes</taxon>
        <taxon>Chaetothyriomycetidae</taxon>
        <taxon>Chaetothyriales</taxon>
        <taxon>Herpotrichiellaceae</taxon>
        <taxon>Exophiala</taxon>
    </lineage>
</organism>
<dbReference type="PROSITE" id="PS50181">
    <property type="entry name" value="FBOX"/>
    <property type="match status" value="1"/>
</dbReference>
<dbReference type="VEuPathDB" id="FungiDB:PV10_07760"/>
<feature type="domain" description="F-box" evidence="2">
    <location>
        <begin position="554"/>
        <end position="599"/>
    </location>
</feature>